<dbReference type="InParanoid" id="A0A2R5G0K8"/>
<dbReference type="Proteomes" id="UP000241890">
    <property type="component" value="Unassembled WGS sequence"/>
</dbReference>
<dbReference type="EMBL" id="BEYU01000003">
    <property type="protein sequence ID" value="GBG24055.1"/>
    <property type="molecule type" value="Genomic_DNA"/>
</dbReference>
<dbReference type="AlphaFoldDB" id="A0A2R5G0K8"/>
<evidence type="ECO:0000256" key="1">
    <source>
        <dbReference type="PROSITE-ProRule" id="PRU00325"/>
    </source>
</evidence>
<comment type="caution">
    <text evidence="4">The sequence shown here is derived from an EMBL/GenBank/DDBJ whole genome shotgun (WGS) entry which is preliminary data.</text>
</comment>
<evidence type="ECO:0000313" key="4">
    <source>
        <dbReference type="EMBL" id="GBG24055.1"/>
    </source>
</evidence>
<keyword evidence="1" id="KW-0479">Metal-binding</keyword>
<keyword evidence="1" id="KW-0862">Zinc</keyword>
<sequence length="300" mass="32542">MAAVDATVSSASSGARYAVVVRWPRGATPEGGPLCVCSCPDARPGYCKHAAAVIEHTRPELHQPSWLAAAYKTDGDTVDDDGAGNAAGDSGESDAMRWIKRFRTYEAWLDQRDGPKLRELLGTAIKRDQLCLRITSQMLGGSDAAAESYQTMTATRLFDTRHLIEEASAPRMRWVLLFMLMDSQVAWLQRHVRTALSGTALAATAPPSPPPVTSLVDLQSDDEAVEERPGHTDMEGPIAKRRRKDVPSDTEAEANLARPGYIDSETSSLSAPGPKLPAEDKRAVVDTQEDDEGFCVDDFT</sequence>
<organism evidence="4 5">
    <name type="scientific">Hondaea fermentalgiana</name>
    <dbReference type="NCBI Taxonomy" id="2315210"/>
    <lineage>
        <taxon>Eukaryota</taxon>
        <taxon>Sar</taxon>
        <taxon>Stramenopiles</taxon>
        <taxon>Bigyra</taxon>
        <taxon>Labyrinthulomycetes</taxon>
        <taxon>Thraustochytrida</taxon>
        <taxon>Thraustochytriidae</taxon>
        <taxon>Hondaea</taxon>
    </lineage>
</organism>
<feature type="domain" description="SWIM-type" evidence="3">
    <location>
        <begin position="17"/>
        <end position="58"/>
    </location>
</feature>
<evidence type="ECO:0000313" key="5">
    <source>
        <dbReference type="Proteomes" id="UP000241890"/>
    </source>
</evidence>
<reference evidence="4 5" key="1">
    <citation type="submission" date="2017-12" db="EMBL/GenBank/DDBJ databases">
        <title>Sequencing, de novo assembly and annotation of complete genome of a new Thraustochytrid species, strain FCC1311.</title>
        <authorList>
            <person name="Sedici K."/>
            <person name="Godart F."/>
            <person name="Aiese Cigliano R."/>
            <person name="Sanseverino W."/>
            <person name="Barakat M."/>
            <person name="Ortet P."/>
            <person name="Marechal E."/>
            <person name="Cagnac O."/>
            <person name="Amato A."/>
        </authorList>
    </citation>
    <scope>NUCLEOTIDE SEQUENCE [LARGE SCALE GENOMIC DNA]</scope>
</reference>
<evidence type="ECO:0000256" key="2">
    <source>
        <dbReference type="SAM" id="MobiDB-lite"/>
    </source>
</evidence>
<dbReference type="GO" id="GO:0008270">
    <property type="term" value="F:zinc ion binding"/>
    <property type="evidence" value="ECO:0007669"/>
    <property type="project" value="UniProtKB-KW"/>
</dbReference>
<accession>A0A2R5G0K8</accession>
<protein>
    <recommendedName>
        <fullName evidence="3">SWIM-type domain-containing protein</fullName>
    </recommendedName>
</protein>
<feature type="region of interest" description="Disordered" evidence="2">
    <location>
        <begin position="221"/>
        <end position="289"/>
    </location>
</feature>
<dbReference type="InterPro" id="IPR007527">
    <property type="entry name" value="Znf_SWIM"/>
</dbReference>
<evidence type="ECO:0000259" key="3">
    <source>
        <dbReference type="PROSITE" id="PS50966"/>
    </source>
</evidence>
<name>A0A2R5G0K8_9STRA</name>
<keyword evidence="5" id="KW-1185">Reference proteome</keyword>
<proteinExistence type="predicted"/>
<dbReference type="PROSITE" id="PS50966">
    <property type="entry name" value="ZF_SWIM"/>
    <property type="match status" value="1"/>
</dbReference>
<keyword evidence="1" id="KW-0863">Zinc-finger</keyword>
<dbReference type="Pfam" id="PF04434">
    <property type="entry name" value="SWIM"/>
    <property type="match status" value="1"/>
</dbReference>
<gene>
    <name evidence="4" type="ORF">FCC1311_002732</name>
</gene>